<dbReference type="EMBL" id="AKWF02000076">
    <property type="protein sequence ID" value="EMO62627.1"/>
    <property type="molecule type" value="Genomic_DNA"/>
</dbReference>
<dbReference type="STRING" id="1192866.LEP1GSC133_1640"/>
<sequence length="40" mass="4819">MFLREWEDGDIESLYQMSSDPIVMEYFPASFVKEPFRTIL</sequence>
<evidence type="ECO:0000313" key="2">
    <source>
        <dbReference type="Proteomes" id="UP000012159"/>
    </source>
</evidence>
<dbReference type="AlphaFoldDB" id="M6VYP9"/>
<reference evidence="1 2" key="1">
    <citation type="submission" date="2013-01" db="EMBL/GenBank/DDBJ databases">
        <authorList>
            <person name="Harkins D.M."/>
            <person name="Durkin A.S."/>
            <person name="Brinkac L.M."/>
            <person name="Haft D.H."/>
            <person name="Selengut J.D."/>
            <person name="Sanka R."/>
            <person name="DePew J."/>
            <person name="Purushe J."/>
            <person name="Picardeau M."/>
            <person name="Werts C."/>
            <person name="Goarant C."/>
            <person name="Vinetz J.M."/>
            <person name="Sutton G.G."/>
            <person name="Nierman W.C."/>
            <person name="Fouts D.E."/>
        </authorList>
    </citation>
    <scope>NUCLEOTIDE SEQUENCE [LARGE SCALE GENOMIC DNA]</scope>
    <source>
        <strain evidence="1 2">200901868</strain>
    </source>
</reference>
<protein>
    <recommendedName>
        <fullName evidence="3">Toxin-antitoxin system, toxin component, GNAT domain protein</fullName>
    </recommendedName>
</protein>
<organism evidence="1 2">
    <name type="scientific">Leptospira borgpetersenii serovar Pomona str. 200901868</name>
    <dbReference type="NCBI Taxonomy" id="1192866"/>
    <lineage>
        <taxon>Bacteria</taxon>
        <taxon>Pseudomonadati</taxon>
        <taxon>Spirochaetota</taxon>
        <taxon>Spirochaetia</taxon>
        <taxon>Leptospirales</taxon>
        <taxon>Leptospiraceae</taxon>
        <taxon>Leptospira</taxon>
    </lineage>
</organism>
<evidence type="ECO:0000313" key="1">
    <source>
        <dbReference type="EMBL" id="EMO62627.1"/>
    </source>
</evidence>
<gene>
    <name evidence="1" type="ORF">LEP1GSC133_1640</name>
</gene>
<dbReference type="Proteomes" id="UP000012159">
    <property type="component" value="Unassembled WGS sequence"/>
</dbReference>
<name>M6VYP9_LEPBO</name>
<proteinExistence type="predicted"/>
<evidence type="ECO:0008006" key="3">
    <source>
        <dbReference type="Google" id="ProtNLM"/>
    </source>
</evidence>
<accession>M6VYP9</accession>
<comment type="caution">
    <text evidence="1">The sequence shown here is derived from an EMBL/GenBank/DDBJ whole genome shotgun (WGS) entry which is preliminary data.</text>
</comment>